<dbReference type="AlphaFoldDB" id="A0A1I7SS64"/>
<evidence type="ECO:0000313" key="2">
    <source>
        <dbReference type="WBParaSite" id="BXY_1588100.1"/>
    </source>
</evidence>
<proteinExistence type="predicted"/>
<sequence>MNWPTKGNIRKEEKGIYEKEVANVFAARENEMPRSPRTDFRSNFRAISVHSIRIEGKRGPNSWLDIYQNNKDFLLTSRTT</sequence>
<evidence type="ECO:0000313" key="1">
    <source>
        <dbReference type="Proteomes" id="UP000095284"/>
    </source>
</evidence>
<dbReference type="Proteomes" id="UP000095284">
    <property type="component" value="Unplaced"/>
</dbReference>
<dbReference type="WBParaSite" id="BXY_1588100.1">
    <property type="protein sequence ID" value="BXY_1588100.1"/>
    <property type="gene ID" value="BXY_1588100"/>
</dbReference>
<protein>
    <submittedName>
        <fullName evidence="2">Uncharacterized protein</fullName>
    </submittedName>
</protein>
<organism evidence="1 2">
    <name type="scientific">Bursaphelenchus xylophilus</name>
    <name type="common">Pinewood nematode worm</name>
    <name type="synonym">Aphelenchoides xylophilus</name>
    <dbReference type="NCBI Taxonomy" id="6326"/>
    <lineage>
        <taxon>Eukaryota</taxon>
        <taxon>Metazoa</taxon>
        <taxon>Ecdysozoa</taxon>
        <taxon>Nematoda</taxon>
        <taxon>Chromadorea</taxon>
        <taxon>Rhabditida</taxon>
        <taxon>Tylenchina</taxon>
        <taxon>Tylenchomorpha</taxon>
        <taxon>Aphelenchoidea</taxon>
        <taxon>Aphelenchoididae</taxon>
        <taxon>Bursaphelenchus</taxon>
    </lineage>
</organism>
<accession>A0A1I7SS64</accession>
<reference evidence="2" key="1">
    <citation type="submission" date="2016-11" db="UniProtKB">
        <authorList>
            <consortium name="WormBaseParasite"/>
        </authorList>
    </citation>
    <scope>IDENTIFICATION</scope>
</reference>
<name>A0A1I7SS64_BURXY</name>